<dbReference type="SMART" id="SM00304">
    <property type="entry name" value="HAMP"/>
    <property type="match status" value="1"/>
</dbReference>
<dbReference type="CDD" id="cd17546">
    <property type="entry name" value="REC_hyHK_CKI1_RcsC-like"/>
    <property type="match status" value="2"/>
</dbReference>
<feature type="domain" description="Response regulatory" evidence="21">
    <location>
        <begin position="668"/>
        <end position="783"/>
    </location>
</feature>
<dbReference type="PANTHER" id="PTHR45339">
    <property type="entry name" value="HYBRID SIGNAL TRANSDUCTION HISTIDINE KINASE J"/>
    <property type="match status" value="1"/>
</dbReference>
<feature type="transmembrane region" description="Helical" evidence="19">
    <location>
        <begin position="300"/>
        <end position="323"/>
    </location>
</feature>
<feature type="domain" description="Histidine kinase" evidence="20">
    <location>
        <begin position="420"/>
        <end position="648"/>
    </location>
</feature>
<feature type="transmembrane region" description="Helical" evidence="19">
    <location>
        <begin position="20"/>
        <end position="40"/>
    </location>
</feature>
<evidence type="ECO:0000256" key="12">
    <source>
        <dbReference type="ARBA" id="ARBA00023012"/>
    </source>
</evidence>
<dbReference type="SMART" id="SM00448">
    <property type="entry name" value="REC"/>
    <property type="match status" value="2"/>
</dbReference>
<dbReference type="InterPro" id="IPR003660">
    <property type="entry name" value="HAMP_dom"/>
</dbReference>
<sequence>MWGIFDRLLKVMRGFSLGSLRLRLALFVFLALIPAFLLILKTGLEQRKQAAEDAQERALRLARYAAGNQEARVEGARQLLLALAQLPEVREHNRASCAELFANILKHYPRYANLGAAEVDGSVFCSAVPRLGKPINIADKNWFQQTVETRDFATSEYEIGPTTGKAEIHTAFPVLDHTGRIKGIVFVGLDLAWLNQISAEVHFPAGSTVTLLDRNGTVLARHPDPEKWVGQSMSGSPLFMAILNKRGKGTTEIFDSDGNSHLYAFTPLQGTGQAGDIFVSAAIPSKIAFAKANRILTRNLILLGLMAVVALFLARLGAEVFLLRQVKALVRSTQKLATGDLSARTSWRYGVDELGQLARAFDQMVSALEERESKLRKYQEELEELAEKRSGELAEAIREAQEARAAAEAANQAKSTFLATMSHEIRTPMNAIIGMTSLLLDTKLSPEQRNFVETVRNSSDVLLIIINDILDFSKIEAGKLELESRPFDLHRCVESVLDLLAPKAAEKGLELGCMIDVKAPPRVVGDVTRLSQILVNLVGNAIKFTENGEVMISGSARRLVDEHHASEEDWYELHFTVKDTGIGIPPERMNRLFQSFSQVDASTTRKYGGTGLGLVVSRRLSELMGGTMWVESEVGKGSTFHFTIQVKTALSPGLSYLQRDQPGLSGKHVLIVDDNKANRLIVSYQTQGWGMLPRDTASPVEALNWIRQGEHFDVALLDIEMPEMDGLTLAAEIKRMCNARDLPLVMLTSLGHKESDTEGLQFAAFLTKPLKVSQLYDTLVNIFGVAIQPVQHQADNRPQFNSEMGKRLPLRILLVEDNVTNQKMALIMLERLGYLADVAANGLEALVSLRRQSYDVVLMDVAMPEMDGLEATQAIYKEWPGEKRPRIIAMTAGALKENREECLAAGMDDYITKPIQVKEFIEALARCRPKQATEIDLKPFSKIEAPDLLQAAKRGSTGGESADGKVSTSVLRATAAQAGMASPSLIDLEAFKRLRNNLGKQADAMLPVLMESFYKDAQRSLGEMRSALEHKQARDLHRASHTLKSISATFGAMNLSAVARNVEYLAKDGALDRVAELIEMAAIEFERAKVVLEDARKEL</sequence>
<feature type="modified residue" description="4-aspartylphosphate" evidence="17">
    <location>
        <position position="860"/>
    </location>
</feature>
<evidence type="ECO:0000256" key="4">
    <source>
        <dbReference type="ARBA" id="ARBA00022475"/>
    </source>
</evidence>
<gene>
    <name evidence="24" type="ORF">HY730_03380</name>
</gene>
<dbReference type="SMART" id="SM00388">
    <property type="entry name" value="HisKA"/>
    <property type="match status" value="1"/>
</dbReference>
<evidence type="ECO:0000313" key="24">
    <source>
        <dbReference type="EMBL" id="MBI4595402.1"/>
    </source>
</evidence>
<dbReference type="CDD" id="cd06225">
    <property type="entry name" value="HAMP"/>
    <property type="match status" value="1"/>
</dbReference>
<dbReference type="Pfam" id="PF00072">
    <property type="entry name" value="Response_reg"/>
    <property type="match status" value="2"/>
</dbReference>
<dbReference type="InterPro" id="IPR008207">
    <property type="entry name" value="Sig_transdc_His_kin_Hpt_dom"/>
</dbReference>
<dbReference type="SUPFAM" id="SSF52172">
    <property type="entry name" value="CheY-like"/>
    <property type="match status" value="2"/>
</dbReference>
<feature type="domain" description="HPt" evidence="23">
    <location>
        <begin position="1002"/>
        <end position="1095"/>
    </location>
</feature>
<evidence type="ECO:0000256" key="5">
    <source>
        <dbReference type="ARBA" id="ARBA00022553"/>
    </source>
</evidence>
<dbReference type="Pfam" id="PF00672">
    <property type="entry name" value="HAMP"/>
    <property type="match status" value="1"/>
</dbReference>
<organism evidence="24 25">
    <name type="scientific">Tectimicrobiota bacterium</name>
    <dbReference type="NCBI Taxonomy" id="2528274"/>
    <lineage>
        <taxon>Bacteria</taxon>
        <taxon>Pseudomonadati</taxon>
        <taxon>Nitrospinota/Tectimicrobiota group</taxon>
        <taxon>Candidatus Tectimicrobiota</taxon>
    </lineage>
</organism>
<dbReference type="SMART" id="SM00073">
    <property type="entry name" value="HPT"/>
    <property type="match status" value="1"/>
</dbReference>
<keyword evidence="8" id="KW-0547">Nucleotide-binding</keyword>
<dbReference type="Gene3D" id="1.20.120.160">
    <property type="entry name" value="HPT domain"/>
    <property type="match status" value="1"/>
</dbReference>
<dbReference type="PROSITE" id="PS50894">
    <property type="entry name" value="HPT"/>
    <property type="match status" value="1"/>
</dbReference>
<evidence type="ECO:0000256" key="11">
    <source>
        <dbReference type="ARBA" id="ARBA00022989"/>
    </source>
</evidence>
<keyword evidence="10" id="KW-0067">ATP-binding</keyword>
<dbReference type="Pfam" id="PF02743">
    <property type="entry name" value="dCache_1"/>
    <property type="match status" value="1"/>
</dbReference>
<dbReference type="InterPro" id="IPR011006">
    <property type="entry name" value="CheY-like_superfamily"/>
</dbReference>
<keyword evidence="18" id="KW-0175">Coiled coil</keyword>
<evidence type="ECO:0000259" key="20">
    <source>
        <dbReference type="PROSITE" id="PS50109"/>
    </source>
</evidence>
<evidence type="ECO:0000256" key="18">
    <source>
        <dbReference type="SAM" id="Coils"/>
    </source>
</evidence>
<reference evidence="24" key="1">
    <citation type="submission" date="2020-07" db="EMBL/GenBank/DDBJ databases">
        <title>Huge and variable diversity of episymbiotic CPR bacteria and DPANN archaea in groundwater ecosystems.</title>
        <authorList>
            <person name="He C.Y."/>
            <person name="Keren R."/>
            <person name="Whittaker M."/>
            <person name="Farag I.F."/>
            <person name="Doudna J."/>
            <person name="Cate J.H.D."/>
            <person name="Banfield J.F."/>
        </authorList>
    </citation>
    <scope>NUCLEOTIDE SEQUENCE</scope>
    <source>
        <strain evidence="24">NC_groundwater_1482_Ag_S-0.65um_47_24</strain>
    </source>
</reference>
<keyword evidence="7 19" id="KW-0812">Transmembrane</keyword>
<dbReference type="PRINTS" id="PR00344">
    <property type="entry name" value="BCTRLSENSOR"/>
</dbReference>
<dbReference type="InterPro" id="IPR003594">
    <property type="entry name" value="HATPase_dom"/>
</dbReference>
<dbReference type="Gene3D" id="3.30.565.10">
    <property type="entry name" value="Histidine kinase-like ATPase, C-terminal domain"/>
    <property type="match status" value="1"/>
</dbReference>
<dbReference type="Pfam" id="PF01627">
    <property type="entry name" value="Hpt"/>
    <property type="match status" value="1"/>
</dbReference>
<dbReference type="GO" id="GO:0005886">
    <property type="term" value="C:plasma membrane"/>
    <property type="evidence" value="ECO:0007669"/>
    <property type="project" value="UniProtKB-SubCell"/>
</dbReference>
<evidence type="ECO:0000259" key="23">
    <source>
        <dbReference type="PROSITE" id="PS50894"/>
    </source>
</evidence>
<dbReference type="SMART" id="SM00387">
    <property type="entry name" value="HATPase_c"/>
    <property type="match status" value="1"/>
</dbReference>
<dbReference type="InterPro" id="IPR001789">
    <property type="entry name" value="Sig_transdc_resp-reg_receiver"/>
</dbReference>
<dbReference type="SUPFAM" id="SSF47226">
    <property type="entry name" value="Histidine-containing phosphotransfer domain, HPT domain"/>
    <property type="match status" value="1"/>
</dbReference>
<dbReference type="Pfam" id="PF02518">
    <property type="entry name" value="HATPase_c"/>
    <property type="match status" value="1"/>
</dbReference>
<evidence type="ECO:0000256" key="6">
    <source>
        <dbReference type="ARBA" id="ARBA00022679"/>
    </source>
</evidence>
<evidence type="ECO:0000259" key="21">
    <source>
        <dbReference type="PROSITE" id="PS50110"/>
    </source>
</evidence>
<dbReference type="Gene3D" id="1.10.287.130">
    <property type="match status" value="1"/>
</dbReference>
<dbReference type="EMBL" id="JACQWF010000150">
    <property type="protein sequence ID" value="MBI4595402.1"/>
    <property type="molecule type" value="Genomic_DNA"/>
</dbReference>
<feature type="modified residue" description="4-aspartylphosphate" evidence="17">
    <location>
        <position position="718"/>
    </location>
</feature>
<accession>A0A933GK97</accession>
<dbReference type="InterPro" id="IPR033479">
    <property type="entry name" value="dCache_1"/>
</dbReference>
<keyword evidence="5 17" id="KW-0597">Phosphoprotein</keyword>
<dbReference type="SUPFAM" id="SSF158472">
    <property type="entry name" value="HAMP domain-like"/>
    <property type="match status" value="1"/>
</dbReference>
<comment type="catalytic activity">
    <reaction evidence="1">
        <text>ATP + protein L-histidine = ADP + protein N-phospho-L-histidine.</text>
        <dbReference type="EC" id="2.7.13.3"/>
    </reaction>
</comment>
<evidence type="ECO:0000256" key="2">
    <source>
        <dbReference type="ARBA" id="ARBA00004651"/>
    </source>
</evidence>
<feature type="coiled-coil region" evidence="18">
    <location>
        <begin position="361"/>
        <end position="413"/>
    </location>
</feature>
<keyword evidence="12" id="KW-0902">Two-component regulatory system</keyword>
<dbReference type="PROSITE" id="PS50110">
    <property type="entry name" value="RESPONSE_REGULATORY"/>
    <property type="match status" value="2"/>
</dbReference>
<dbReference type="AlphaFoldDB" id="A0A933GK97"/>
<evidence type="ECO:0000256" key="15">
    <source>
        <dbReference type="ARBA" id="ARBA00068150"/>
    </source>
</evidence>
<dbReference type="FunFam" id="1.10.287.130:FF:000002">
    <property type="entry name" value="Two-component osmosensing histidine kinase"/>
    <property type="match status" value="1"/>
</dbReference>
<dbReference type="SUPFAM" id="SSF47384">
    <property type="entry name" value="Homodimeric domain of signal transducing histidine kinase"/>
    <property type="match status" value="1"/>
</dbReference>
<dbReference type="InterPro" id="IPR036641">
    <property type="entry name" value="HPT_dom_sf"/>
</dbReference>
<protein>
    <recommendedName>
        <fullName evidence="15">Sensory/regulatory protein RpfC</fullName>
        <ecNumber evidence="3">2.7.13.3</ecNumber>
    </recommendedName>
</protein>
<dbReference type="InterPro" id="IPR003661">
    <property type="entry name" value="HisK_dim/P_dom"/>
</dbReference>
<keyword evidence="13 19" id="KW-0472">Membrane</keyword>
<keyword evidence="11 19" id="KW-1133">Transmembrane helix</keyword>
<evidence type="ECO:0000256" key="10">
    <source>
        <dbReference type="ARBA" id="ARBA00022840"/>
    </source>
</evidence>
<dbReference type="InterPro" id="IPR004358">
    <property type="entry name" value="Sig_transdc_His_kin-like_C"/>
</dbReference>
<evidence type="ECO:0000313" key="25">
    <source>
        <dbReference type="Proteomes" id="UP000772181"/>
    </source>
</evidence>
<keyword evidence="4" id="KW-1003">Cell membrane</keyword>
<evidence type="ECO:0000256" key="14">
    <source>
        <dbReference type="ARBA" id="ARBA00064003"/>
    </source>
</evidence>
<dbReference type="PROSITE" id="PS50109">
    <property type="entry name" value="HIS_KIN"/>
    <property type="match status" value="1"/>
</dbReference>
<dbReference type="CDD" id="cd00082">
    <property type="entry name" value="HisKA"/>
    <property type="match status" value="1"/>
</dbReference>
<evidence type="ECO:0000256" key="3">
    <source>
        <dbReference type="ARBA" id="ARBA00012438"/>
    </source>
</evidence>
<evidence type="ECO:0000256" key="17">
    <source>
        <dbReference type="PROSITE-ProRule" id="PRU00169"/>
    </source>
</evidence>
<comment type="caution">
    <text evidence="24">The sequence shown here is derived from an EMBL/GenBank/DDBJ whole genome shotgun (WGS) entry which is preliminary data.</text>
</comment>
<evidence type="ECO:0000256" key="8">
    <source>
        <dbReference type="ARBA" id="ARBA00022741"/>
    </source>
</evidence>
<dbReference type="PANTHER" id="PTHR45339:SF1">
    <property type="entry name" value="HYBRID SIGNAL TRANSDUCTION HISTIDINE KINASE J"/>
    <property type="match status" value="1"/>
</dbReference>
<dbReference type="GO" id="GO:0005524">
    <property type="term" value="F:ATP binding"/>
    <property type="evidence" value="ECO:0007669"/>
    <property type="project" value="UniProtKB-KW"/>
</dbReference>
<dbReference type="Gene3D" id="3.30.450.20">
    <property type="entry name" value="PAS domain"/>
    <property type="match status" value="2"/>
</dbReference>
<evidence type="ECO:0000256" key="9">
    <source>
        <dbReference type="ARBA" id="ARBA00022777"/>
    </source>
</evidence>
<comment type="subcellular location">
    <subcellularLocation>
        <location evidence="2">Cell membrane</location>
        <topology evidence="2">Multi-pass membrane protein</topology>
    </subcellularLocation>
</comment>
<dbReference type="InterPro" id="IPR005467">
    <property type="entry name" value="His_kinase_dom"/>
</dbReference>
<name>A0A933GK97_UNCTE</name>
<feature type="domain" description="HAMP" evidence="22">
    <location>
        <begin position="320"/>
        <end position="373"/>
    </location>
</feature>
<comment type="subunit">
    <text evidence="14">At low DSF concentrations, interacts with RpfF.</text>
</comment>
<dbReference type="CDD" id="cd18774">
    <property type="entry name" value="PDC2_HK_sensor"/>
    <property type="match status" value="1"/>
</dbReference>
<dbReference type="Pfam" id="PF00512">
    <property type="entry name" value="HisKA"/>
    <property type="match status" value="1"/>
</dbReference>
<dbReference type="PROSITE" id="PS50885">
    <property type="entry name" value="HAMP"/>
    <property type="match status" value="1"/>
</dbReference>
<keyword evidence="9" id="KW-0418">Kinase</keyword>
<dbReference type="InterPro" id="IPR036890">
    <property type="entry name" value="HATPase_C_sf"/>
</dbReference>
<dbReference type="InterPro" id="IPR036097">
    <property type="entry name" value="HisK_dim/P_sf"/>
</dbReference>
<dbReference type="Proteomes" id="UP000772181">
    <property type="component" value="Unassembled WGS sequence"/>
</dbReference>
<keyword evidence="6" id="KW-0808">Transferase</keyword>
<dbReference type="EC" id="2.7.13.3" evidence="3"/>
<feature type="domain" description="Response regulatory" evidence="21">
    <location>
        <begin position="811"/>
        <end position="928"/>
    </location>
</feature>
<evidence type="ECO:0000256" key="7">
    <source>
        <dbReference type="ARBA" id="ARBA00022692"/>
    </source>
</evidence>
<feature type="modified residue" description="Phosphohistidine" evidence="16">
    <location>
        <position position="1041"/>
    </location>
</feature>
<dbReference type="CDD" id="cd16922">
    <property type="entry name" value="HATPase_EvgS-ArcB-TorS-like"/>
    <property type="match status" value="1"/>
</dbReference>
<evidence type="ECO:0000256" key="13">
    <source>
        <dbReference type="ARBA" id="ARBA00023136"/>
    </source>
</evidence>
<evidence type="ECO:0000256" key="1">
    <source>
        <dbReference type="ARBA" id="ARBA00000085"/>
    </source>
</evidence>
<dbReference type="Gene3D" id="6.10.340.10">
    <property type="match status" value="1"/>
</dbReference>
<dbReference type="Gene3D" id="3.40.50.2300">
    <property type="match status" value="2"/>
</dbReference>
<dbReference type="SUPFAM" id="SSF55874">
    <property type="entry name" value="ATPase domain of HSP90 chaperone/DNA topoisomerase II/histidine kinase"/>
    <property type="match status" value="1"/>
</dbReference>
<evidence type="ECO:0000259" key="22">
    <source>
        <dbReference type="PROSITE" id="PS50885"/>
    </source>
</evidence>
<proteinExistence type="predicted"/>
<evidence type="ECO:0000256" key="19">
    <source>
        <dbReference type="SAM" id="Phobius"/>
    </source>
</evidence>
<evidence type="ECO:0000256" key="16">
    <source>
        <dbReference type="PROSITE-ProRule" id="PRU00110"/>
    </source>
</evidence>
<dbReference type="FunFam" id="3.30.565.10:FF:000010">
    <property type="entry name" value="Sensor histidine kinase RcsC"/>
    <property type="match status" value="1"/>
</dbReference>
<dbReference type="CDD" id="cd12914">
    <property type="entry name" value="PDC1_DGC_like"/>
    <property type="match status" value="1"/>
</dbReference>
<dbReference type="GO" id="GO:0000155">
    <property type="term" value="F:phosphorelay sensor kinase activity"/>
    <property type="evidence" value="ECO:0007669"/>
    <property type="project" value="InterPro"/>
</dbReference>